<dbReference type="InterPro" id="IPR011044">
    <property type="entry name" value="Quino_amine_DH_bsu"/>
</dbReference>
<dbReference type="Pfam" id="PF13360">
    <property type="entry name" value="PQQ_2"/>
    <property type="match status" value="1"/>
</dbReference>
<accession>A0A9D1GVL3</accession>
<proteinExistence type="predicted"/>
<dbReference type="Gene3D" id="2.130.10.10">
    <property type="entry name" value="YVTN repeat-like/Quinoprotein amine dehydrogenase"/>
    <property type="match status" value="1"/>
</dbReference>
<dbReference type="InterPro" id="IPR015943">
    <property type="entry name" value="WD40/YVTN_repeat-like_dom_sf"/>
</dbReference>
<feature type="domain" description="Pyrrolo-quinoline quinone repeat" evidence="1">
    <location>
        <begin position="11"/>
        <end position="132"/>
    </location>
</feature>
<gene>
    <name evidence="2" type="ORF">IAA98_01055</name>
</gene>
<dbReference type="InterPro" id="IPR002372">
    <property type="entry name" value="PQQ_rpt_dom"/>
</dbReference>
<dbReference type="EMBL" id="DVLP01000033">
    <property type="protein sequence ID" value="HIT74157.1"/>
    <property type="molecule type" value="Genomic_DNA"/>
</dbReference>
<reference evidence="2" key="2">
    <citation type="journal article" date="2021" name="PeerJ">
        <title>Extensive microbial diversity within the chicken gut microbiome revealed by metagenomics and culture.</title>
        <authorList>
            <person name="Gilroy R."/>
            <person name="Ravi A."/>
            <person name="Getino M."/>
            <person name="Pursley I."/>
            <person name="Horton D.L."/>
            <person name="Alikhan N.F."/>
            <person name="Baker D."/>
            <person name="Gharbi K."/>
            <person name="Hall N."/>
            <person name="Watson M."/>
            <person name="Adriaenssens E.M."/>
            <person name="Foster-Nyarko E."/>
            <person name="Jarju S."/>
            <person name="Secka A."/>
            <person name="Antonio M."/>
            <person name="Oren A."/>
            <person name="Chaudhuri R.R."/>
            <person name="La Ragione R."/>
            <person name="Hildebrand F."/>
            <person name="Pallen M.J."/>
        </authorList>
    </citation>
    <scope>NUCLEOTIDE SEQUENCE</scope>
    <source>
        <strain evidence="2">ChiGjej1B1-24693</strain>
    </source>
</reference>
<dbReference type="SUPFAM" id="SSF50969">
    <property type="entry name" value="YVTN repeat-like/Quinoprotein amine dehydrogenase"/>
    <property type="match status" value="1"/>
</dbReference>
<evidence type="ECO:0000313" key="2">
    <source>
        <dbReference type="EMBL" id="HIT74157.1"/>
    </source>
</evidence>
<dbReference type="Proteomes" id="UP000886842">
    <property type="component" value="Unassembled WGS sequence"/>
</dbReference>
<sequence>EQGDDRVLACSRQRLRTSDPATGETLWEIEGHYRDANPQWYGERILISKEEGQVQLLDPGSGETQVEIESGVARLDKAGLVRDGSRVVVTGPGGRVAAVDLDDGSNQVLGQISIDYVYSTPLLEDDLYVVATMGGELRGYRLPPS</sequence>
<comment type="caution">
    <text evidence="2">The sequence shown here is derived from an EMBL/GenBank/DDBJ whole genome shotgun (WGS) entry which is preliminary data.</text>
</comment>
<protein>
    <submittedName>
        <fullName evidence="2">PQQ-binding-like beta-propeller repeat protein</fullName>
    </submittedName>
</protein>
<name>A0A9D1GVL3_9ACTN</name>
<evidence type="ECO:0000313" key="3">
    <source>
        <dbReference type="Proteomes" id="UP000886842"/>
    </source>
</evidence>
<organism evidence="2 3">
    <name type="scientific">Candidatus Avipropionibacterium avicola</name>
    <dbReference type="NCBI Taxonomy" id="2840701"/>
    <lineage>
        <taxon>Bacteria</taxon>
        <taxon>Bacillati</taxon>
        <taxon>Actinomycetota</taxon>
        <taxon>Actinomycetes</taxon>
        <taxon>Propionibacteriales</taxon>
        <taxon>Propionibacteriaceae</taxon>
        <taxon>Propionibacteriaceae incertae sedis</taxon>
        <taxon>Candidatus Avipropionibacterium</taxon>
    </lineage>
</organism>
<evidence type="ECO:0000259" key="1">
    <source>
        <dbReference type="Pfam" id="PF13360"/>
    </source>
</evidence>
<feature type="non-terminal residue" evidence="2">
    <location>
        <position position="1"/>
    </location>
</feature>
<reference evidence="2" key="1">
    <citation type="submission" date="2020-10" db="EMBL/GenBank/DDBJ databases">
        <authorList>
            <person name="Gilroy R."/>
        </authorList>
    </citation>
    <scope>NUCLEOTIDE SEQUENCE</scope>
    <source>
        <strain evidence="2">ChiGjej1B1-24693</strain>
    </source>
</reference>
<dbReference type="AlphaFoldDB" id="A0A9D1GVL3"/>